<dbReference type="EMBL" id="JAPFRF010000011">
    <property type="protein sequence ID" value="KAJ7316168.1"/>
    <property type="molecule type" value="Genomic_DNA"/>
</dbReference>
<evidence type="ECO:0000313" key="2">
    <source>
        <dbReference type="Proteomes" id="UP001142489"/>
    </source>
</evidence>
<dbReference type="Proteomes" id="UP001142489">
    <property type="component" value="Unassembled WGS sequence"/>
</dbReference>
<dbReference type="AlphaFoldDB" id="A0A9Q1AWK6"/>
<reference evidence="1" key="1">
    <citation type="journal article" date="2023" name="DNA Res.">
        <title>Chromosome-level genome assembly of Phrynocephalus forsythii using third-generation DNA sequencing and Hi-C analysis.</title>
        <authorList>
            <person name="Qi Y."/>
            <person name="Zhao W."/>
            <person name="Zhao Y."/>
            <person name="Niu C."/>
            <person name="Cao S."/>
            <person name="Zhang Y."/>
        </authorList>
    </citation>
    <scope>NUCLEOTIDE SEQUENCE</scope>
    <source>
        <tissue evidence="1">Muscle</tissue>
    </source>
</reference>
<proteinExistence type="predicted"/>
<organism evidence="1 2">
    <name type="scientific">Phrynocephalus forsythii</name>
    <dbReference type="NCBI Taxonomy" id="171643"/>
    <lineage>
        <taxon>Eukaryota</taxon>
        <taxon>Metazoa</taxon>
        <taxon>Chordata</taxon>
        <taxon>Craniata</taxon>
        <taxon>Vertebrata</taxon>
        <taxon>Euteleostomi</taxon>
        <taxon>Lepidosauria</taxon>
        <taxon>Squamata</taxon>
        <taxon>Bifurcata</taxon>
        <taxon>Unidentata</taxon>
        <taxon>Episquamata</taxon>
        <taxon>Toxicofera</taxon>
        <taxon>Iguania</taxon>
        <taxon>Acrodonta</taxon>
        <taxon>Agamidae</taxon>
        <taxon>Agaminae</taxon>
        <taxon>Phrynocephalus</taxon>
    </lineage>
</organism>
<comment type="caution">
    <text evidence="1">The sequence shown here is derived from an EMBL/GenBank/DDBJ whole genome shotgun (WGS) entry which is preliminary data.</text>
</comment>
<name>A0A9Q1AWK6_9SAUR</name>
<gene>
    <name evidence="1" type="ORF">JRQ81_002330</name>
</gene>
<keyword evidence="2" id="KW-1185">Reference proteome</keyword>
<evidence type="ECO:0000313" key="1">
    <source>
        <dbReference type="EMBL" id="KAJ7316168.1"/>
    </source>
</evidence>
<protein>
    <submittedName>
        <fullName evidence="1">Uncharacterized protein</fullName>
    </submittedName>
</protein>
<dbReference type="OrthoDB" id="9050411at2759"/>
<accession>A0A9Q1AWK6</accession>
<sequence length="176" mass="20013">MPRRTDNLYRTHGEGTTFLDKHLLPNSVIVNATQNRAKSHSASAPSNMENRKLDLIGRHHYSLASFALRNSNYLCAIRPVHSTQSFHQVLRIGRCLSSSPWRERFPILRQLASCGTYKTSGTKRHRLHPAAVPLWKKKQRQRQQGVKRKVQGKDWDPPPYASVGCSPCSGYKLLLS</sequence>
<dbReference type="Gene3D" id="1.10.287.3160">
    <property type="match status" value="1"/>
</dbReference>